<organism evidence="3 4">
    <name type="scientific">Adineta steineri</name>
    <dbReference type="NCBI Taxonomy" id="433720"/>
    <lineage>
        <taxon>Eukaryota</taxon>
        <taxon>Metazoa</taxon>
        <taxon>Spiralia</taxon>
        <taxon>Gnathifera</taxon>
        <taxon>Rotifera</taxon>
        <taxon>Eurotatoria</taxon>
        <taxon>Bdelloidea</taxon>
        <taxon>Adinetida</taxon>
        <taxon>Adinetidae</taxon>
        <taxon>Adineta</taxon>
    </lineage>
</organism>
<comment type="caution">
    <text evidence="3">The sequence shown here is derived from an EMBL/GenBank/DDBJ whole genome shotgun (WGS) entry which is preliminary data.</text>
</comment>
<dbReference type="GO" id="GO:0019391">
    <property type="term" value="P:glucuronoside catabolic process"/>
    <property type="evidence" value="ECO:0007669"/>
    <property type="project" value="TreeGrafter"/>
</dbReference>
<dbReference type="InterPro" id="IPR006103">
    <property type="entry name" value="Glyco_hydro_2_cat"/>
</dbReference>
<dbReference type="GO" id="GO:0005975">
    <property type="term" value="P:carbohydrate metabolic process"/>
    <property type="evidence" value="ECO:0007669"/>
    <property type="project" value="InterPro"/>
</dbReference>
<protein>
    <recommendedName>
        <fullName evidence="2">Glycoside hydrolase family 2 catalytic domain-containing protein</fullName>
    </recommendedName>
</protein>
<dbReference type="Gene3D" id="3.20.20.80">
    <property type="entry name" value="Glycosidases"/>
    <property type="match status" value="1"/>
</dbReference>
<sequence length="107" mass="12377">ADTVVGLHHDPSFMFTEEYQKDFYTAYHSIFDNFSSLIHPDTGFFVGELPWNMFDFATDQSITRVGGLNRKGLFTRQRQPKAAAFVIKSRYEHLESINTNDLCNSFE</sequence>
<proteinExistence type="inferred from homology"/>
<dbReference type="GO" id="GO:0030246">
    <property type="term" value="F:carbohydrate binding"/>
    <property type="evidence" value="ECO:0007669"/>
    <property type="project" value="TreeGrafter"/>
</dbReference>
<comment type="similarity">
    <text evidence="1">Belongs to the glycosyl hydrolase 2 family.</text>
</comment>
<dbReference type="EMBL" id="CAJOAZ010021145">
    <property type="protein sequence ID" value="CAF4353044.1"/>
    <property type="molecule type" value="Genomic_DNA"/>
</dbReference>
<evidence type="ECO:0000313" key="3">
    <source>
        <dbReference type="EMBL" id="CAF4353044.1"/>
    </source>
</evidence>
<feature type="domain" description="Glycoside hydrolase family 2 catalytic" evidence="2">
    <location>
        <begin position="5"/>
        <end position="94"/>
    </location>
</feature>
<dbReference type="InterPro" id="IPR017853">
    <property type="entry name" value="GH"/>
</dbReference>
<dbReference type="PANTHER" id="PTHR10066:SF67">
    <property type="entry name" value="BETA-GLUCURONIDASE"/>
    <property type="match status" value="1"/>
</dbReference>
<evidence type="ECO:0000313" key="4">
    <source>
        <dbReference type="Proteomes" id="UP000663844"/>
    </source>
</evidence>
<evidence type="ECO:0000256" key="1">
    <source>
        <dbReference type="ARBA" id="ARBA00007401"/>
    </source>
</evidence>
<feature type="non-terminal residue" evidence="3">
    <location>
        <position position="1"/>
    </location>
</feature>
<dbReference type="AlphaFoldDB" id="A0A820L4T3"/>
<dbReference type="PANTHER" id="PTHR10066">
    <property type="entry name" value="BETA-GLUCURONIDASE"/>
    <property type="match status" value="1"/>
</dbReference>
<evidence type="ECO:0000259" key="2">
    <source>
        <dbReference type="Pfam" id="PF02836"/>
    </source>
</evidence>
<accession>A0A820L4T3</accession>
<gene>
    <name evidence="3" type="ORF">OXD698_LOCUS48883</name>
</gene>
<dbReference type="Pfam" id="PF02836">
    <property type="entry name" value="Glyco_hydro_2_C"/>
    <property type="match status" value="1"/>
</dbReference>
<dbReference type="Proteomes" id="UP000663844">
    <property type="component" value="Unassembled WGS sequence"/>
</dbReference>
<name>A0A820L4T3_9BILA</name>
<reference evidence="3" key="1">
    <citation type="submission" date="2021-02" db="EMBL/GenBank/DDBJ databases">
        <authorList>
            <person name="Nowell W R."/>
        </authorList>
    </citation>
    <scope>NUCLEOTIDE SEQUENCE</scope>
</reference>
<dbReference type="SUPFAM" id="SSF51445">
    <property type="entry name" value="(Trans)glycosidases"/>
    <property type="match status" value="1"/>
</dbReference>
<dbReference type="GO" id="GO:0004566">
    <property type="term" value="F:beta-glucuronidase activity"/>
    <property type="evidence" value="ECO:0007669"/>
    <property type="project" value="TreeGrafter"/>
</dbReference>